<name>A0AAV5W7J9_9BILA</name>
<feature type="non-terminal residue" evidence="1">
    <location>
        <position position="1"/>
    </location>
</feature>
<sequence length="71" mass="8334">HSGKNLLKKLEKYIDKRCLPMEKSAVQCRVFYILDHILSLFKVGEITFTNVTLDSFFTAHSIRLFSRWAEV</sequence>
<comment type="caution">
    <text evidence="1">The sequence shown here is derived from an EMBL/GenBank/DDBJ whole genome shotgun (WGS) entry which is preliminary data.</text>
</comment>
<protein>
    <submittedName>
        <fullName evidence="1">Uncharacterized protein</fullName>
    </submittedName>
</protein>
<gene>
    <name evidence="1" type="ORF">PFISCL1PPCAC_17136</name>
</gene>
<evidence type="ECO:0000313" key="1">
    <source>
        <dbReference type="EMBL" id="GMT25839.1"/>
    </source>
</evidence>
<organism evidence="1 2">
    <name type="scientific">Pristionchus fissidentatus</name>
    <dbReference type="NCBI Taxonomy" id="1538716"/>
    <lineage>
        <taxon>Eukaryota</taxon>
        <taxon>Metazoa</taxon>
        <taxon>Ecdysozoa</taxon>
        <taxon>Nematoda</taxon>
        <taxon>Chromadorea</taxon>
        <taxon>Rhabditida</taxon>
        <taxon>Rhabditina</taxon>
        <taxon>Diplogasteromorpha</taxon>
        <taxon>Diplogasteroidea</taxon>
        <taxon>Neodiplogasteridae</taxon>
        <taxon>Pristionchus</taxon>
    </lineage>
</organism>
<dbReference type="AlphaFoldDB" id="A0AAV5W7J9"/>
<feature type="non-terminal residue" evidence="1">
    <location>
        <position position="71"/>
    </location>
</feature>
<dbReference type="Proteomes" id="UP001432322">
    <property type="component" value="Unassembled WGS sequence"/>
</dbReference>
<accession>A0AAV5W7J9</accession>
<dbReference type="EMBL" id="BTSY01000004">
    <property type="protein sequence ID" value="GMT25839.1"/>
    <property type="molecule type" value="Genomic_DNA"/>
</dbReference>
<proteinExistence type="predicted"/>
<evidence type="ECO:0000313" key="2">
    <source>
        <dbReference type="Proteomes" id="UP001432322"/>
    </source>
</evidence>
<keyword evidence="2" id="KW-1185">Reference proteome</keyword>
<reference evidence="1" key="1">
    <citation type="submission" date="2023-10" db="EMBL/GenBank/DDBJ databases">
        <title>Genome assembly of Pristionchus species.</title>
        <authorList>
            <person name="Yoshida K."/>
            <person name="Sommer R.J."/>
        </authorList>
    </citation>
    <scope>NUCLEOTIDE SEQUENCE</scope>
    <source>
        <strain evidence="1">RS5133</strain>
    </source>
</reference>